<dbReference type="Gene3D" id="3.40.50.150">
    <property type="entry name" value="Vaccinia Virus protein VP39"/>
    <property type="match status" value="1"/>
</dbReference>
<dbReference type="GO" id="GO:0008168">
    <property type="term" value="F:methyltransferase activity"/>
    <property type="evidence" value="ECO:0007669"/>
    <property type="project" value="UniProtKB-KW"/>
</dbReference>
<dbReference type="RefSeq" id="WP_123609142.1">
    <property type="nucleotide sequence ID" value="NZ_RJVG01000004.1"/>
</dbReference>
<keyword evidence="2" id="KW-0489">Methyltransferase</keyword>
<dbReference type="GO" id="GO:0032259">
    <property type="term" value="P:methylation"/>
    <property type="evidence" value="ECO:0007669"/>
    <property type="project" value="UniProtKB-KW"/>
</dbReference>
<name>A0A3N1XPR3_9FIRM</name>
<dbReference type="OrthoDB" id="9810615at2"/>
<dbReference type="Pfam" id="PF13649">
    <property type="entry name" value="Methyltransf_25"/>
    <property type="match status" value="1"/>
</dbReference>
<dbReference type="InterPro" id="IPR041698">
    <property type="entry name" value="Methyltransf_25"/>
</dbReference>
<accession>A0A3N1XPR3</accession>
<feature type="domain" description="Methyltransferase" evidence="1">
    <location>
        <begin position="48"/>
        <end position="126"/>
    </location>
</feature>
<sequence>MKNKEYVDWNFFWKRVKKHPLFLKFLYFVHLKKYQKILKKINIKTPDVMEIGAGTGAAAIHILDIYGGSVTLVDNNEIAYEMHKKLFQNRTGSIKYLKEDFTKIARRPEYNLVMSDGLLEHFSKKEDIIELHKSFTEANGYVLIFALNNNLFTRFLELGEKKMGYSDPVNMDECIQLCKKSGLEVVGTVKYFFEYGILCKRVGKDG</sequence>
<keyword evidence="2" id="KW-0808">Transferase</keyword>
<dbReference type="Proteomes" id="UP000273083">
    <property type="component" value="Unassembled WGS sequence"/>
</dbReference>
<reference evidence="2 3" key="1">
    <citation type="submission" date="2018-11" db="EMBL/GenBank/DDBJ databases">
        <title>Genomic Encyclopedia of Type Strains, Phase IV (KMG-IV): sequencing the most valuable type-strain genomes for metagenomic binning, comparative biology and taxonomic classification.</title>
        <authorList>
            <person name="Goeker M."/>
        </authorList>
    </citation>
    <scope>NUCLEOTIDE SEQUENCE [LARGE SCALE GENOMIC DNA]</scope>
    <source>
        <strain evidence="2 3">DSM 26537</strain>
    </source>
</reference>
<dbReference type="CDD" id="cd02440">
    <property type="entry name" value="AdoMet_MTases"/>
    <property type="match status" value="1"/>
</dbReference>
<dbReference type="SUPFAM" id="SSF53335">
    <property type="entry name" value="S-adenosyl-L-methionine-dependent methyltransferases"/>
    <property type="match status" value="1"/>
</dbReference>
<keyword evidence="3" id="KW-1185">Reference proteome</keyword>
<protein>
    <submittedName>
        <fullName evidence="2">Methyltransferase family protein</fullName>
    </submittedName>
</protein>
<proteinExistence type="predicted"/>
<dbReference type="InterPro" id="IPR029063">
    <property type="entry name" value="SAM-dependent_MTases_sf"/>
</dbReference>
<evidence type="ECO:0000313" key="3">
    <source>
        <dbReference type="Proteomes" id="UP000273083"/>
    </source>
</evidence>
<organism evidence="2 3">
    <name type="scientific">Mobilisporobacter senegalensis</name>
    <dbReference type="NCBI Taxonomy" id="1329262"/>
    <lineage>
        <taxon>Bacteria</taxon>
        <taxon>Bacillati</taxon>
        <taxon>Bacillota</taxon>
        <taxon>Clostridia</taxon>
        <taxon>Lachnospirales</taxon>
        <taxon>Lachnospiraceae</taxon>
        <taxon>Mobilisporobacter</taxon>
    </lineage>
</organism>
<dbReference type="EMBL" id="RJVG01000004">
    <property type="protein sequence ID" value="ROR28645.1"/>
    <property type="molecule type" value="Genomic_DNA"/>
</dbReference>
<evidence type="ECO:0000313" key="2">
    <source>
        <dbReference type="EMBL" id="ROR28645.1"/>
    </source>
</evidence>
<evidence type="ECO:0000259" key="1">
    <source>
        <dbReference type="Pfam" id="PF13649"/>
    </source>
</evidence>
<gene>
    <name evidence="2" type="ORF">EDD66_104232</name>
</gene>
<dbReference type="AlphaFoldDB" id="A0A3N1XPR3"/>
<comment type="caution">
    <text evidence="2">The sequence shown here is derived from an EMBL/GenBank/DDBJ whole genome shotgun (WGS) entry which is preliminary data.</text>
</comment>